<dbReference type="InterPro" id="IPR044068">
    <property type="entry name" value="CB"/>
</dbReference>
<evidence type="ECO:0000256" key="1">
    <source>
        <dbReference type="ARBA" id="ARBA00023125"/>
    </source>
</evidence>
<dbReference type="Proteomes" id="UP001501690">
    <property type="component" value="Unassembled WGS sequence"/>
</dbReference>
<gene>
    <name evidence="7" type="primary">xerA</name>
    <name evidence="7" type="ORF">GCM10009808_15430</name>
</gene>
<dbReference type="InterPro" id="IPR050090">
    <property type="entry name" value="Tyrosine_recombinase_XerCD"/>
</dbReference>
<proteinExistence type="predicted"/>
<dbReference type="CDD" id="cd00397">
    <property type="entry name" value="DNA_BRE_C"/>
    <property type="match status" value="1"/>
</dbReference>
<dbReference type="PANTHER" id="PTHR30349">
    <property type="entry name" value="PHAGE INTEGRASE-RELATED"/>
    <property type="match status" value="1"/>
</dbReference>
<evidence type="ECO:0000256" key="3">
    <source>
        <dbReference type="PROSITE-ProRule" id="PRU01248"/>
    </source>
</evidence>
<dbReference type="PROSITE" id="PS51900">
    <property type="entry name" value="CB"/>
    <property type="match status" value="1"/>
</dbReference>
<feature type="domain" description="Tyr recombinase" evidence="5">
    <location>
        <begin position="106"/>
        <end position="274"/>
    </location>
</feature>
<dbReference type="InterPro" id="IPR013762">
    <property type="entry name" value="Integrase-like_cat_sf"/>
</dbReference>
<feature type="region of interest" description="Disordered" evidence="4">
    <location>
        <begin position="90"/>
        <end position="111"/>
    </location>
</feature>
<dbReference type="Gene3D" id="1.10.443.10">
    <property type="entry name" value="Intergrase catalytic core"/>
    <property type="match status" value="1"/>
</dbReference>
<evidence type="ECO:0000259" key="5">
    <source>
        <dbReference type="PROSITE" id="PS51898"/>
    </source>
</evidence>
<organism evidence="7 8">
    <name type="scientific">Microbacterium sediminicola</name>
    <dbReference type="NCBI Taxonomy" id="415210"/>
    <lineage>
        <taxon>Bacteria</taxon>
        <taxon>Bacillati</taxon>
        <taxon>Actinomycetota</taxon>
        <taxon>Actinomycetes</taxon>
        <taxon>Micrococcales</taxon>
        <taxon>Microbacteriaceae</taxon>
        <taxon>Microbacterium</taxon>
    </lineage>
</organism>
<keyword evidence="2" id="KW-0233">DNA recombination</keyword>
<evidence type="ECO:0000259" key="6">
    <source>
        <dbReference type="PROSITE" id="PS51900"/>
    </source>
</evidence>
<sequence>MQPTLWDDSGDILNEWAAWQNAQGLSQRTIAERLGTVRALFTATNTNAYTLNARSIVRYCARPDLTASSKASYHASIRAFTTWMKRARIRTDDPADDTPRPKRPRSRPRPLSVAQVEAIYRAANRHRTRVYIALGVLAGLRVHEIAKFHTRDIDTEIGTLIITGKGGATEIIPLHPDLADLARHMPTTGYWFPPYIGSNDHVTRAAVYGAIKGAMRRADIEATPHQLRHTYGTELLRRGANTRTVQKLMRHAHLASTQIYTDPDWNDEQAAIHTLRLTPGR</sequence>
<evidence type="ECO:0000313" key="8">
    <source>
        <dbReference type="Proteomes" id="UP001501690"/>
    </source>
</evidence>
<feature type="compositionally biased region" description="Basic and acidic residues" evidence="4">
    <location>
        <begin position="90"/>
        <end position="100"/>
    </location>
</feature>
<dbReference type="SUPFAM" id="SSF56349">
    <property type="entry name" value="DNA breaking-rejoining enzymes"/>
    <property type="match status" value="1"/>
</dbReference>
<dbReference type="PROSITE" id="PS51898">
    <property type="entry name" value="TYR_RECOMBINASE"/>
    <property type="match status" value="1"/>
</dbReference>
<evidence type="ECO:0000313" key="7">
    <source>
        <dbReference type="EMBL" id="GAA1698831.1"/>
    </source>
</evidence>
<evidence type="ECO:0000256" key="2">
    <source>
        <dbReference type="ARBA" id="ARBA00023172"/>
    </source>
</evidence>
<dbReference type="InterPro" id="IPR002104">
    <property type="entry name" value="Integrase_catalytic"/>
</dbReference>
<protein>
    <submittedName>
        <fullName evidence="7">Tyrosine recombinase XerA</fullName>
    </submittedName>
</protein>
<dbReference type="Pfam" id="PF00589">
    <property type="entry name" value="Phage_integrase"/>
    <property type="match status" value="1"/>
</dbReference>
<reference evidence="7 8" key="1">
    <citation type="journal article" date="2019" name="Int. J. Syst. Evol. Microbiol.">
        <title>The Global Catalogue of Microorganisms (GCM) 10K type strain sequencing project: providing services to taxonomists for standard genome sequencing and annotation.</title>
        <authorList>
            <consortium name="The Broad Institute Genomics Platform"/>
            <consortium name="The Broad Institute Genome Sequencing Center for Infectious Disease"/>
            <person name="Wu L."/>
            <person name="Ma J."/>
        </authorList>
    </citation>
    <scope>NUCLEOTIDE SEQUENCE [LARGE SCALE GENOMIC DNA]</scope>
    <source>
        <strain evidence="7 8">JCM 15577</strain>
    </source>
</reference>
<dbReference type="PANTHER" id="PTHR30349:SF64">
    <property type="entry name" value="PROPHAGE INTEGRASE INTD-RELATED"/>
    <property type="match status" value="1"/>
</dbReference>
<evidence type="ECO:0000256" key="4">
    <source>
        <dbReference type="SAM" id="MobiDB-lite"/>
    </source>
</evidence>
<dbReference type="InterPro" id="IPR011010">
    <property type="entry name" value="DNA_brk_join_enz"/>
</dbReference>
<keyword evidence="8" id="KW-1185">Reference proteome</keyword>
<comment type="caution">
    <text evidence="7">The sequence shown here is derived from an EMBL/GenBank/DDBJ whole genome shotgun (WGS) entry which is preliminary data.</text>
</comment>
<feature type="domain" description="Core-binding (CB)" evidence="6">
    <location>
        <begin position="7"/>
        <end position="85"/>
    </location>
</feature>
<accession>A0ABN2I556</accession>
<name>A0ABN2I556_9MICO</name>
<keyword evidence="1 3" id="KW-0238">DNA-binding</keyword>
<dbReference type="EMBL" id="BAAAPL010000001">
    <property type="protein sequence ID" value="GAA1698831.1"/>
    <property type="molecule type" value="Genomic_DNA"/>
</dbReference>